<dbReference type="PANTHER" id="PTHR47396">
    <property type="entry name" value="TYPE I RESTRICTION ENZYME ECOKI R PROTEIN"/>
    <property type="match status" value="1"/>
</dbReference>
<dbReference type="SUPFAM" id="SSF52540">
    <property type="entry name" value="P-loop containing nucleoside triphosphate hydrolases"/>
    <property type="match status" value="1"/>
</dbReference>
<evidence type="ECO:0000259" key="1">
    <source>
        <dbReference type="Pfam" id="PF04851"/>
    </source>
</evidence>
<keyword evidence="2" id="KW-0547">Nucleotide-binding</keyword>
<proteinExistence type="predicted"/>
<dbReference type="GO" id="GO:0004386">
    <property type="term" value="F:helicase activity"/>
    <property type="evidence" value="ECO:0007669"/>
    <property type="project" value="UniProtKB-KW"/>
</dbReference>
<feature type="domain" description="Helicase/UvrB N-terminal" evidence="1">
    <location>
        <begin position="3"/>
        <end position="210"/>
    </location>
</feature>
<dbReference type="EMBL" id="DXGE01000009">
    <property type="protein sequence ID" value="HIW85205.1"/>
    <property type="molecule type" value="Genomic_DNA"/>
</dbReference>
<comment type="caution">
    <text evidence="2">The sequence shown here is derived from an EMBL/GenBank/DDBJ whole genome shotgun (WGS) entry which is preliminary data.</text>
</comment>
<dbReference type="InterPro" id="IPR006935">
    <property type="entry name" value="Helicase/UvrB_N"/>
</dbReference>
<evidence type="ECO:0000313" key="2">
    <source>
        <dbReference type="EMBL" id="HIW85205.1"/>
    </source>
</evidence>
<reference evidence="2" key="1">
    <citation type="journal article" date="2021" name="PeerJ">
        <title>Extensive microbial diversity within the chicken gut microbiome revealed by metagenomics and culture.</title>
        <authorList>
            <person name="Gilroy R."/>
            <person name="Ravi A."/>
            <person name="Getino M."/>
            <person name="Pursley I."/>
            <person name="Horton D.L."/>
            <person name="Alikhan N.F."/>
            <person name="Baker D."/>
            <person name="Gharbi K."/>
            <person name="Hall N."/>
            <person name="Watson M."/>
            <person name="Adriaenssens E.M."/>
            <person name="Foster-Nyarko E."/>
            <person name="Jarju S."/>
            <person name="Secka A."/>
            <person name="Antonio M."/>
            <person name="Oren A."/>
            <person name="Chaudhuri R.R."/>
            <person name="La Ragione R."/>
            <person name="Hildebrand F."/>
            <person name="Pallen M.J."/>
        </authorList>
    </citation>
    <scope>NUCLEOTIDE SEQUENCE</scope>
    <source>
        <strain evidence="2">421</strain>
    </source>
</reference>
<name>A0A9D1RD09_9FIRM</name>
<dbReference type="GO" id="GO:0005524">
    <property type="term" value="F:ATP binding"/>
    <property type="evidence" value="ECO:0007669"/>
    <property type="project" value="InterPro"/>
</dbReference>
<dbReference type="GO" id="GO:0005829">
    <property type="term" value="C:cytosol"/>
    <property type="evidence" value="ECO:0007669"/>
    <property type="project" value="TreeGrafter"/>
</dbReference>
<gene>
    <name evidence="2" type="ORF">IAA48_01780</name>
</gene>
<dbReference type="Gene3D" id="3.40.50.300">
    <property type="entry name" value="P-loop containing nucleotide triphosphate hydrolases"/>
    <property type="match status" value="2"/>
</dbReference>
<organism evidence="2 3">
    <name type="scientific">Candidatus Eubacterium faecipullorum</name>
    <dbReference type="NCBI Taxonomy" id="2838571"/>
    <lineage>
        <taxon>Bacteria</taxon>
        <taxon>Bacillati</taxon>
        <taxon>Bacillota</taxon>
        <taxon>Clostridia</taxon>
        <taxon>Eubacteriales</taxon>
        <taxon>Eubacteriaceae</taxon>
        <taxon>Eubacterium</taxon>
    </lineage>
</organism>
<dbReference type="GO" id="GO:0003677">
    <property type="term" value="F:DNA binding"/>
    <property type="evidence" value="ECO:0007669"/>
    <property type="project" value="InterPro"/>
</dbReference>
<dbReference type="InterPro" id="IPR050742">
    <property type="entry name" value="Helicase_Restrict-Modif_Enz"/>
</dbReference>
<keyword evidence="2" id="KW-0378">Hydrolase</keyword>
<dbReference type="Proteomes" id="UP000824205">
    <property type="component" value="Unassembled WGS sequence"/>
</dbReference>
<reference evidence="2" key="2">
    <citation type="submission" date="2021-04" db="EMBL/GenBank/DDBJ databases">
        <authorList>
            <person name="Gilroy R."/>
        </authorList>
    </citation>
    <scope>NUCLEOTIDE SEQUENCE</scope>
    <source>
        <strain evidence="2">421</strain>
    </source>
</reference>
<dbReference type="InterPro" id="IPR027417">
    <property type="entry name" value="P-loop_NTPase"/>
</dbReference>
<sequence>MRISLFDFQEDAKAKLIEKIKASRALQTMNQGQQIITFSAPTGAGKTIIMTSLFEDVLFGTADIEAQPDSIFVWLSDMPDLNEQSKQKIASKSDMLRTNQLITIDSSFQAESLEPGNVYFLNTQKLGSDKLLTHRSDQRQFTIWEALTNAATQYPNQLYVVIDEAHRGMNISSRAENAANSIMQKFIVGSEADGLCAMPLIIGITATPQRFQRMIAETTATKHSVVVSPDDVVASGLLKDRVIIHCPEIAINAEMTMFQEAVTAWKRMGSEWKNYCEAEQERLVKPILVVQVNDRTDSVATTTDINTCLDTLEEELGRPLEIGEVVHTFNDEGTLNGFSIPIVKIDPSKIEEEEKVLLVFFKMNLSTGWDCPRAEVMMSFRSAQDHTYIAQLLGRMVRTPLAHRIEMNDTLNAVHLFLPFFDQNTVSDVVRAFKEDENAAPTEAGLASEMVTYVRNPLYEEVFEHMNDLVTYRVEGIRKESNLRRLDKLRAYITVDGINRAVDRDIRRKMSQKLKDELSRIQSSQDLEAVVASITGMSMKTLEVELATNQVVADGVQNISVAQPDTEALYKKAEKTIGDYIAMQYRVENSRRDDMEVKVELIVLASDVTAMDNLEQYAGVLFDETYNDNRRAIQTLGSSERDKYERLVSSGSSATPLQWRAPFSISFNCTAASSEYENHLYVDDSGKCRTLLNSWEDGVIQEELSRPDFVAWLRNLDRKNWSIEIPYKAAGVNKPMYPDMMVVRQDIHGYIFDILEPHDSSRADNYPKAKGLAEFAQKHANAYGRIQLIRKLIGADGASHFYRLDLTNITIQRKVMAINSNEELDNIFNELANADH</sequence>
<dbReference type="GO" id="GO:0016787">
    <property type="term" value="F:hydrolase activity"/>
    <property type="evidence" value="ECO:0007669"/>
    <property type="project" value="InterPro"/>
</dbReference>
<keyword evidence="2" id="KW-0347">Helicase</keyword>
<dbReference type="AlphaFoldDB" id="A0A9D1RD09"/>
<evidence type="ECO:0000313" key="3">
    <source>
        <dbReference type="Proteomes" id="UP000824205"/>
    </source>
</evidence>
<dbReference type="Pfam" id="PF04851">
    <property type="entry name" value="ResIII"/>
    <property type="match status" value="1"/>
</dbReference>
<accession>A0A9D1RD09</accession>
<dbReference type="PANTHER" id="PTHR47396:SF1">
    <property type="entry name" value="ATP-DEPENDENT HELICASE IRC3-RELATED"/>
    <property type="match status" value="1"/>
</dbReference>
<protein>
    <submittedName>
        <fullName evidence="2">DEAD/DEAH box helicase family protein</fullName>
    </submittedName>
</protein>
<keyword evidence="2" id="KW-0067">ATP-binding</keyword>